<sequence>MQWLSETFLLSPALFSSPVRCLSHEKILANQANENSETRFYFDDADNLIAESQQHQLPNGHQLSAVTRHTHDALGNRESSTLPDGQQISWLRYGSGHVLSMALDNEELLGSERDDLHREVRRHQRGRETTSQYDPVGRLIAQHSQLQQRSSSQGATVQGAGCRVQQGKAIRRPSNTAGSTRTMAC</sequence>
<dbReference type="InterPro" id="IPR006530">
    <property type="entry name" value="YD"/>
</dbReference>
<feature type="compositionally biased region" description="Low complexity" evidence="1">
    <location>
        <begin position="144"/>
        <end position="153"/>
    </location>
</feature>
<dbReference type="NCBIfam" id="TIGR01643">
    <property type="entry name" value="YD_repeat_2x"/>
    <property type="match status" value="1"/>
</dbReference>
<accession>A0A558HQM6</accession>
<dbReference type="RefSeq" id="WP_144727271.1">
    <property type="nucleotide sequence ID" value="NZ_CAWOWR010000097.1"/>
</dbReference>
<gene>
    <name evidence="2" type="ORF">FQP86_07635</name>
</gene>
<dbReference type="EMBL" id="VNFH01000004">
    <property type="protein sequence ID" value="TVU71371.1"/>
    <property type="molecule type" value="Genomic_DNA"/>
</dbReference>
<dbReference type="Gene3D" id="2.180.10.10">
    <property type="entry name" value="RHS repeat-associated core"/>
    <property type="match status" value="1"/>
</dbReference>
<dbReference type="Proteomes" id="UP000319941">
    <property type="component" value="Unassembled WGS sequence"/>
</dbReference>
<comment type="caution">
    <text evidence="2">The sequence shown here is derived from an EMBL/GenBank/DDBJ whole genome shotgun (WGS) entry which is preliminary data.</text>
</comment>
<evidence type="ECO:0000313" key="2">
    <source>
        <dbReference type="EMBL" id="TVU71371.1"/>
    </source>
</evidence>
<keyword evidence="3" id="KW-1185">Reference proteome</keyword>
<evidence type="ECO:0000313" key="3">
    <source>
        <dbReference type="Proteomes" id="UP000319941"/>
    </source>
</evidence>
<dbReference type="OrthoDB" id="9815414at2"/>
<evidence type="ECO:0000256" key="1">
    <source>
        <dbReference type="SAM" id="MobiDB-lite"/>
    </source>
</evidence>
<dbReference type="AlphaFoldDB" id="A0A558HQM6"/>
<protein>
    <submittedName>
        <fullName evidence="2">RHS repeat protein</fullName>
    </submittedName>
</protein>
<organism evidence="2 3">
    <name type="scientific">Cobetia crustatorum</name>
    <dbReference type="NCBI Taxonomy" id="553385"/>
    <lineage>
        <taxon>Bacteria</taxon>
        <taxon>Pseudomonadati</taxon>
        <taxon>Pseudomonadota</taxon>
        <taxon>Gammaproteobacteria</taxon>
        <taxon>Oceanospirillales</taxon>
        <taxon>Halomonadaceae</taxon>
        <taxon>Cobetia</taxon>
    </lineage>
</organism>
<reference evidence="2 3" key="1">
    <citation type="submission" date="2019-07" db="EMBL/GenBank/DDBJ databases">
        <title>Diversity of Bacteria from Kongsfjorden, Arctic.</title>
        <authorList>
            <person name="Yu Y."/>
        </authorList>
    </citation>
    <scope>NUCLEOTIDE SEQUENCE [LARGE SCALE GENOMIC DNA]</scope>
    <source>
        <strain evidence="2 3">SM1923</strain>
    </source>
</reference>
<proteinExistence type="predicted"/>
<feature type="region of interest" description="Disordered" evidence="1">
    <location>
        <begin position="144"/>
        <end position="185"/>
    </location>
</feature>
<feature type="compositionally biased region" description="Polar residues" evidence="1">
    <location>
        <begin position="173"/>
        <end position="185"/>
    </location>
</feature>
<name>A0A558HQM6_9GAMM</name>